<protein>
    <submittedName>
        <fullName evidence="2">Flavin reductase like domain protein</fullName>
    </submittedName>
</protein>
<dbReference type="SUPFAM" id="SSF50475">
    <property type="entry name" value="FMN-binding split barrel"/>
    <property type="match status" value="1"/>
</dbReference>
<organism evidence="2 3">
    <name type="scientific">Roseibium alexandrii</name>
    <dbReference type="NCBI Taxonomy" id="388408"/>
    <lineage>
        <taxon>Bacteria</taxon>
        <taxon>Pseudomonadati</taxon>
        <taxon>Pseudomonadota</taxon>
        <taxon>Alphaproteobacteria</taxon>
        <taxon>Hyphomicrobiales</taxon>
        <taxon>Stappiaceae</taxon>
        <taxon>Roseibium</taxon>
    </lineage>
</organism>
<dbReference type="SMART" id="SM00903">
    <property type="entry name" value="Flavin_Reduct"/>
    <property type="match status" value="1"/>
</dbReference>
<proteinExistence type="predicted"/>
<gene>
    <name evidence="2" type="ORF">LAX5112_01439</name>
</gene>
<dbReference type="EMBL" id="CXWD01000005">
    <property type="protein sequence ID" value="CTQ67579.1"/>
    <property type="molecule type" value="Genomic_DNA"/>
</dbReference>
<feature type="domain" description="Flavin reductase like" evidence="1">
    <location>
        <begin position="19"/>
        <end position="168"/>
    </location>
</feature>
<dbReference type="GO" id="GO:0016646">
    <property type="term" value="F:oxidoreductase activity, acting on the CH-NH group of donors, NAD or NADP as acceptor"/>
    <property type="evidence" value="ECO:0007669"/>
    <property type="project" value="UniProtKB-ARBA"/>
</dbReference>
<dbReference type="PANTHER" id="PTHR43812">
    <property type="entry name" value="BLR2425 PROTEIN"/>
    <property type="match status" value="1"/>
</dbReference>
<dbReference type="AlphaFoldDB" id="A0A0M6ZY14"/>
<sequence length="200" mass="22051">MFYETEKNDHGLPHNPFKAIIAPRPIGWISSVDTDGKTNLAPYSFFNCVCDTPPIVMFSSSNYKDSAANIDATGEFVCNMASYDLKDEMNLSSAAVPHEKSEFELTGLEMAQSNLVSVPRVAKAATALECKHLQTIRMKGLDGTDTNSWVIFGQVVGVHISDDVIVNGMVDVTRYKPLSRLGYMDYAVVTEVFQMGRPKV</sequence>
<evidence type="ECO:0000313" key="2">
    <source>
        <dbReference type="EMBL" id="CTQ67579.1"/>
    </source>
</evidence>
<dbReference type="Gene3D" id="2.30.110.10">
    <property type="entry name" value="Electron Transport, Fmn-binding Protein, Chain A"/>
    <property type="match status" value="1"/>
</dbReference>
<dbReference type="GO" id="GO:0010181">
    <property type="term" value="F:FMN binding"/>
    <property type="evidence" value="ECO:0007669"/>
    <property type="project" value="InterPro"/>
</dbReference>
<dbReference type="PANTHER" id="PTHR43812:SF2">
    <property type="entry name" value="FLAVIN REDUCTASE LIKE DOMAIN-CONTAINING PROTEIN"/>
    <property type="match status" value="1"/>
</dbReference>
<name>A0A0M6ZY14_9HYPH</name>
<reference evidence="3" key="1">
    <citation type="submission" date="2015-07" db="EMBL/GenBank/DDBJ databases">
        <authorList>
            <person name="Rodrigo-Torres Lidia"/>
            <person name="Arahal R.David."/>
        </authorList>
    </citation>
    <scope>NUCLEOTIDE SEQUENCE [LARGE SCALE GENOMIC DNA]</scope>
    <source>
        <strain evidence="3">CECT 5112</strain>
    </source>
</reference>
<dbReference type="InterPro" id="IPR002563">
    <property type="entry name" value="Flavin_Rdtase-like_dom"/>
</dbReference>
<dbReference type="Pfam" id="PF01613">
    <property type="entry name" value="Flavin_Reduct"/>
    <property type="match status" value="1"/>
</dbReference>
<accession>A0A0M6ZY14</accession>
<dbReference type="RefSeq" id="WP_008197095.1">
    <property type="nucleotide sequence ID" value="NZ_CXWD01000005.1"/>
</dbReference>
<dbReference type="InterPro" id="IPR012349">
    <property type="entry name" value="Split_barrel_FMN-bd"/>
</dbReference>
<evidence type="ECO:0000313" key="3">
    <source>
        <dbReference type="Proteomes" id="UP000053235"/>
    </source>
</evidence>
<dbReference type="OrthoDB" id="9783347at2"/>
<dbReference type="Proteomes" id="UP000053235">
    <property type="component" value="Unassembled WGS sequence"/>
</dbReference>
<keyword evidence="3" id="KW-1185">Reference proteome</keyword>
<evidence type="ECO:0000259" key="1">
    <source>
        <dbReference type="SMART" id="SM00903"/>
    </source>
</evidence>
<dbReference type="STRING" id="388408.LAX5112_01439"/>